<dbReference type="OrthoDB" id="193760at2157"/>
<keyword evidence="1" id="KW-0378">Hydrolase</keyword>
<evidence type="ECO:0000313" key="1">
    <source>
        <dbReference type="EMBL" id="ERJ05819.1"/>
    </source>
</evidence>
<proteinExistence type="predicted"/>
<comment type="caution">
    <text evidence="1">The sequence shown here is derived from an EMBL/GenBank/DDBJ whole genome shotgun (WGS) entry which is preliminary data.</text>
</comment>
<name>U2FBM6_9EURY</name>
<dbReference type="EMBL" id="AFNT02000025">
    <property type="protein sequence ID" value="ERJ05819.1"/>
    <property type="molecule type" value="Genomic_DNA"/>
</dbReference>
<dbReference type="GO" id="GO:0016787">
    <property type="term" value="F:hydrolase activity"/>
    <property type="evidence" value="ECO:0007669"/>
    <property type="project" value="UniProtKB-KW"/>
</dbReference>
<gene>
    <name evidence="1" type="ORF">HLRTI_002217</name>
</gene>
<organism evidence="1 2">
    <name type="scientific">Halorhabdus tiamatea SARL4B</name>
    <dbReference type="NCBI Taxonomy" id="1033806"/>
    <lineage>
        <taxon>Archaea</taxon>
        <taxon>Methanobacteriati</taxon>
        <taxon>Methanobacteriota</taxon>
        <taxon>Stenosarchaea group</taxon>
        <taxon>Halobacteria</taxon>
        <taxon>Halobacteriales</taxon>
        <taxon>Haloarculaceae</taxon>
        <taxon>Halorhabdus</taxon>
    </lineage>
</organism>
<reference evidence="1 2" key="1">
    <citation type="journal article" date="2011" name="J. Bacteriol.">
        <title>Genome sequence of Halorhabdus tiamatea, the first archaeon isolated from a deep-sea anoxic brine lake.</title>
        <authorList>
            <person name="Antunes A."/>
            <person name="Alam I."/>
            <person name="Bajic V.B."/>
            <person name="Stingl U."/>
        </authorList>
    </citation>
    <scope>NUCLEOTIDE SEQUENCE [LARGE SCALE GENOMIC DNA]</scope>
    <source>
        <strain evidence="1 2">SARL4B</strain>
    </source>
</reference>
<evidence type="ECO:0000313" key="2">
    <source>
        <dbReference type="Proteomes" id="UP000003861"/>
    </source>
</evidence>
<accession>U2FBM6</accession>
<dbReference type="GeneID" id="23799314"/>
<dbReference type="Proteomes" id="UP000003861">
    <property type="component" value="Unassembled WGS sequence"/>
</dbReference>
<dbReference type="RefSeq" id="WP_008525950.1">
    <property type="nucleotide sequence ID" value="NC_021921.1"/>
</dbReference>
<dbReference type="PATRIC" id="fig|1033806.13.peg.1954"/>
<dbReference type="SUPFAM" id="SSF53474">
    <property type="entry name" value="alpha/beta-Hydrolases"/>
    <property type="match status" value="1"/>
</dbReference>
<dbReference type="AlphaFoldDB" id="U2FBM6"/>
<dbReference type="InterPro" id="IPR029058">
    <property type="entry name" value="AB_hydrolase_fold"/>
</dbReference>
<reference evidence="1 2" key="2">
    <citation type="journal article" date="2013" name="PLoS ONE">
        <title>INDIGO - INtegrated Data Warehouse of MIcrobial GenOmes with Examples from the Red Sea Extremophiles.</title>
        <authorList>
            <person name="Alam I."/>
            <person name="Antunes A."/>
            <person name="Kamau A.A."/>
            <person name="Ba Alawi W."/>
            <person name="Kalkatawi M."/>
            <person name="Stingl U."/>
            <person name="Bajic V.B."/>
        </authorList>
    </citation>
    <scope>NUCLEOTIDE SEQUENCE [LARGE SCALE GENOMIC DNA]</scope>
    <source>
        <strain evidence="1 2">SARL4B</strain>
    </source>
</reference>
<protein>
    <submittedName>
        <fullName evidence="1">Alpha/beta hydrolase protein</fullName>
    </submittedName>
</protein>
<dbReference type="Gene3D" id="3.40.50.1820">
    <property type="entry name" value="alpha/beta hydrolase"/>
    <property type="match status" value="1"/>
</dbReference>
<sequence length="230" mass="25111">MHTESYGTGADLVFVLGWGNKPEHETVRWLIDRLVEAGYRVHAIEIPTTITDFDAEYRQPVAEYVATLSSYRLLTHSTGGLIGAFLTGPDTRVYLSPWWGIHEDQDGLLARLFARLPIARPLFPTGIDAEAIGTLASGDQLADGPDAIAPTFLREVRRAQASLPPFRSDSVVFFSPDDRVVSPAAIQERAPADNRVPYDGGHELFSSPGREEYLPLVLVAIESGAGALEP</sequence>